<dbReference type="InterPro" id="IPR007431">
    <property type="entry name" value="ACP_PD"/>
</dbReference>
<keyword evidence="4" id="KW-0276">Fatty acid metabolism</keyword>
<dbReference type="GO" id="GO:0008770">
    <property type="term" value="F:[acyl-carrier-protein] phosphodiesterase activity"/>
    <property type="evidence" value="ECO:0007669"/>
    <property type="project" value="InterPro"/>
</dbReference>
<name>A0A7Z0LRI2_9GAMM</name>
<accession>A0A7Z0LRI2</accession>
<protein>
    <submittedName>
        <fullName evidence="5">DUF479 domain-containing protein</fullName>
    </submittedName>
</protein>
<dbReference type="EMBL" id="JACCDE010000006">
    <property type="protein sequence ID" value="NYS77226.1"/>
    <property type="molecule type" value="Genomic_DNA"/>
</dbReference>
<organism evidence="5 6">
    <name type="scientific">Vreelandella glaciei</name>
    <dbReference type="NCBI Taxonomy" id="186761"/>
    <lineage>
        <taxon>Bacteria</taxon>
        <taxon>Pseudomonadati</taxon>
        <taxon>Pseudomonadota</taxon>
        <taxon>Gammaproteobacteria</taxon>
        <taxon>Oceanospirillales</taxon>
        <taxon>Halomonadaceae</taxon>
        <taxon>Vreelandella</taxon>
    </lineage>
</organism>
<evidence type="ECO:0000256" key="4">
    <source>
        <dbReference type="ARBA" id="ARBA00023160"/>
    </source>
</evidence>
<evidence type="ECO:0000313" key="6">
    <source>
        <dbReference type="Proteomes" id="UP000526892"/>
    </source>
</evidence>
<keyword evidence="3" id="KW-0443">Lipid metabolism</keyword>
<dbReference type="Pfam" id="PF04336">
    <property type="entry name" value="ACP_PD"/>
    <property type="match status" value="1"/>
</dbReference>
<evidence type="ECO:0000256" key="2">
    <source>
        <dbReference type="ARBA" id="ARBA00022801"/>
    </source>
</evidence>
<keyword evidence="6" id="KW-1185">Reference proteome</keyword>
<keyword evidence="2" id="KW-0378">Hydrolase</keyword>
<proteinExistence type="predicted"/>
<dbReference type="PANTHER" id="PTHR38764">
    <property type="entry name" value="ACYL CARRIER PROTEIN PHOSPHODIESTERASE"/>
    <property type="match status" value="1"/>
</dbReference>
<comment type="caution">
    <text evidence="5">The sequence shown here is derived from an EMBL/GenBank/DDBJ whole genome shotgun (WGS) entry which is preliminary data.</text>
</comment>
<dbReference type="GO" id="GO:0006633">
    <property type="term" value="P:fatty acid biosynthetic process"/>
    <property type="evidence" value="ECO:0007669"/>
    <property type="project" value="UniProtKB-KW"/>
</dbReference>
<keyword evidence="1" id="KW-0444">Lipid biosynthesis</keyword>
<dbReference type="AlphaFoldDB" id="A0A7Z0LRI2"/>
<reference evidence="5 6" key="1">
    <citation type="journal article" date="2003" name="Extremophiles">
        <title>Halomonas glaciei sp. nov. isolated from fast ice of Adelie Land, Antarctica.</title>
        <authorList>
            <person name="Reddy G.S."/>
            <person name="Raghavan P.U."/>
            <person name="Sarita N.B."/>
            <person name="Prakash J.S."/>
            <person name="Nagesh N."/>
            <person name="Delille D."/>
            <person name="Shivaji S."/>
        </authorList>
    </citation>
    <scope>NUCLEOTIDE SEQUENCE [LARGE SCALE GENOMIC DNA]</scope>
    <source>
        <strain evidence="5 6">DD39</strain>
    </source>
</reference>
<evidence type="ECO:0000256" key="3">
    <source>
        <dbReference type="ARBA" id="ARBA00023098"/>
    </source>
</evidence>
<sequence>MNFLAHAWLVRAGSDDFLYGNLIADGVKGRNLSDWPAATALGIRHHRRVDAWVDSHPNVVNARRRAPPAHRRYAGIALDMVWDHFLARDTAGQADQEIIVKRCYRLLLARSAPNRLADMVPSLVAHDWLRGYADFAFTCRAVAGIGQRLSGPNQLAALVPWLHDDYQALEDDFQALWPALLAELSHTDTPP</sequence>
<evidence type="ECO:0000256" key="1">
    <source>
        <dbReference type="ARBA" id="ARBA00022516"/>
    </source>
</evidence>
<dbReference type="Proteomes" id="UP000526892">
    <property type="component" value="Unassembled WGS sequence"/>
</dbReference>
<keyword evidence="4" id="KW-0275">Fatty acid biosynthesis</keyword>
<evidence type="ECO:0000313" key="5">
    <source>
        <dbReference type="EMBL" id="NYS77226.1"/>
    </source>
</evidence>
<dbReference type="PANTHER" id="PTHR38764:SF1">
    <property type="entry name" value="ACYL CARRIER PROTEIN PHOSPHODIESTERASE"/>
    <property type="match status" value="1"/>
</dbReference>
<dbReference type="RefSeq" id="WP_035566602.1">
    <property type="nucleotide sequence ID" value="NZ_CAXBPG010000001.1"/>
</dbReference>
<gene>
    <name evidence="5" type="ORF">HZS80_05760</name>
</gene>